<name>A0A0E9UA45_ANGAN</name>
<reference evidence="1" key="1">
    <citation type="submission" date="2014-11" db="EMBL/GenBank/DDBJ databases">
        <authorList>
            <person name="Amaro Gonzalez C."/>
        </authorList>
    </citation>
    <scope>NUCLEOTIDE SEQUENCE</scope>
</reference>
<accession>A0A0E9UA45</accession>
<evidence type="ECO:0000313" key="1">
    <source>
        <dbReference type="EMBL" id="JAH62744.1"/>
    </source>
</evidence>
<protein>
    <submittedName>
        <fullName evidence="1">Uncharacterized protein</fullName>
    </submittedName>
</protein>
<reference evidence="1" key="2">
    <citation type="journal article" date="2015" name="Fish Shellfish Immunol.">
        <title>Early steps in the European eel (Anguilla anguilla)-Vibrio vulnificus interaction in the gills: Role of the RtxA13 toxin.</title>
        <authorList>
            <person name="Callol A."/>
            <person name="Pajuelo D."/>
            <person name="Ebbesson L."/>
            <person name="Teles M."/>
            <person name="MacKenzie S."/>
            <person name="Amaro C."/>
        </authorList>
    </citation>
    <scope>NUCLEOTIDE SEQUENCE</scope>
</reference>
<dbReference type="AlphaFoldDB" id="A0A0E9UA45"/>
<proteinExistence type="predicted"/>
<dbReference type="EMBL" id="GBXM01045833">
    <property type="protein sequence ID" value="JAH62744.1"/>
    <property type="molecule type" value="Transcribed_RNA"/>
</dbReference>
<sequence>MGLGSNQCTYCTCLCTLYNNSSSFQSVLPSILTMDAQLQFYRAGVYAG</sequence>
<organism evidence="1">
    <name type="scientific">Anguilla anguilla</name>
    <name type="common">European freshwater eel</name>
    <name type="synonym">Muraena anguilla</name>
    <dbReference type="NCBI Taxonomy" id="7936"/>
    <lineage>
        <taxon>Eukaryota</taxon>
        <taxon>Metazoa</taxon>
        <taxon>Chordata</taxon>
        <taxon>Craniata</taxon>
        <taxon>Vertebrata</taxon>
        <taxon>Euteleostomi</taxon>
        <taxon>Actinopterygii</taxon>
        <taxon>Neopterygii</taxon>
        <taxon>Teleostei</taxon>
        <taxon>Anguilliformes</taxon>
        <taxon>Anguillidae</taxon>
        <taxon>Anguilla</taxon>
    </lineage>
</organism>